<name>A0A1D8B435_9ACTO</name>
<organism evidence="2 3">
    <name type="scientific">Pauljensenia hongkongensis</name>
    <dbReference type="NCBI Taxonomy" id="178339"/>
    <lineage>
        <taxon>Bacteria</taxon>
        <taxon>Bacillati</taxon>
        <taxon>Actinomycetota</taxon>
        <taxon>Actinomycetes</taxon>
        <taxon>Actinomycetales</taxon>
        <taxon>Actinomycetaceae</taxon>
        <taxon>Pauljensenia</taxon>
    </lineage>
</organism>
<protein>
    <submittedName>
        <fullName evidence="2">Uncharacterized protein</fullName>
    </submittedName>
</protein>
<dbReference type="RefSeq" id="WP_009744460.1">
    <property type="nucleotide sequence ID" value="NZ_CP017298.1"/>
</dbReference>
<feature type="region of interest" description="Disordered" evidence="1">
    <location>
        <begin position="388"/>
        <end position="463"/>
    </location>
</feature>
<feature type="compositionally biased region" description="Basic and acidic residues" evidence="1">
    <location>
        <begin position="399"/>
        <end position="412"/>
    </location>
</feature>
<keyword evidence="3" id="KW-1185">Reference proteome</keyword>
<sequence length="463" mass="47984">MSGSTKHVSGFFDRLRLVADLDYSDAEQDQAYEAALARIDACVERVKAYGKGNGFHSQLVRDAIDERVGDLCARLGAARARLVDGYEAQRRARESMTRTKEAFETNVAQTLLTPAEMAWQVLYGAQVAQVPVLGTLAHATMDTYFAALERERNVLREATCQVMLTVFNQELDGHAKAIQKVAERDSNIAPPSTTAPVRSASSGPQGTDPSGSGYGLGGVGGAVGGGPAEGGLGAPAVGGAWSSAAGGVLPGEEWASEGFARPGLPQDAPARVAVGDLEGVGLQGRPMNVEVTPNGLVGGYVPPFADRASDPRWDPAYRIPSEVVDASRRAARGAFASGPLGAGSAMASARGLISGTGVGGVLSASVGAAAGAARAGAAGSGGQPGFVPGVPFAPMAAGEDSRGRGARDRGRADEDEEEDEEQVVDGLDWEVEECHEPVWDPAHGPGSADDGVEFEIDWEEWER</sequence>
<evidence type="ECO:0000313" key="2">
    <source>
        <dbReference type="EMBL" id="AOS47893.1"/>
    </source>
</evidence>
<dbReference type="EMBL" id="CP017298">
    <property type="protein sequence ID" value="AOS47893.1"/>
    <property type="molecule type" value="Genomic_DNA"/>
</dbReference>
<gene>
    <name evidence="2" type="ORF">BH719_08645</name>
</gene>
<proteinExistence type="predicted"/>
<dbReference type="AlphaFoldDB" id="A0A1D8B435"/>
<feature type="compositionally biased region" description="Low complexity" evidence="1">
    <location>
        <begin position="388"/>
        <end position="398"/>
    </location>
</feature>
<feature type="compositionally biased region" description="Acidic residues" evidence="1">
    <location>
        <begin position="450"/>
        <end position="463"/>
    </location>
</feature>
<evidence type="ECO:0000313" key="3">
    <source>
        <dbReference type="Proteomes" id="UP000095214"/>
    </source>
</evidence>
<feature type="compositionally biased region" description="Polar residues" evidence="1">
    <location>
        <begin position="189"/>
        <end position="208"/>
    </location>
</feature>
<accession>A0A1D8B435</accession>
<reference evidence="2 3" key="1">
    <citation type="submission" date="2016-09" db="EMBL/GenBank/DDBJ databases">
        <title>Complete genome sequence of Actinomyces hongkongensis HKU8.</title>
        <authorList>
            <person name="Gao Y.-X."/>
            <person name="Zhou Y.-Y."/>
            <person name="Xie Y."/>
            <person name="Wang M."/>
            <person name="Wang S.-J."/>
            <person name="Shen S.-G."/>
        </authorList>
    </citation>
    <scope>NUCLEOTIDE SEQUENCE [LARGE SCALE GENOMIC DNA]</scope>
    <source>
        <strain evidence="2 3">HKU8</strain>
    </source>
</reference>
<feature type="region of interest" description="Disordered" evidence="1">
    <location>
        <begin position="182"/>
        <end position="218"/>
    </location>
</feature>
<dbReference type="KEGG" id="phon:BH719_08645"/>
<evidence type="ECO:0000256" key="1">
    <source>
        <dbReference type="SAM" id="MobiDB-lite"/>
    </source>
</evidence>
<feature type="compositionally biased region" description="Acidic residues" evidence="1">
    <location>
        <begin position="413"/>
        <end position="431"/>
    </location>
</feature>
<dbReference type="Proteomes" id="UP000095214">
    <property type="component" value="Chromosome"/>
</dbReference>
<dbReference type="STRING" id="178339.BH719_08645"/>